<gene>
    <name evidence="2" type="ORF">CHIRRI_LOCUS13397</name>
</gene>
<dbReference type="AlphaFoldDB" id="A0A9N9S891"/>
<dbReference type="EMBL" id="OU895880">
    <property type="protein sequence ID" value="CAG9810584.1"/>
    <property type="molecule type" value="Genomic_DNA"/>
</dbReference>
<accession>A0A9N9S891</accession>
<keyword evidence="1" id="KW-1133">Transmembrane helix</keyword>
<feature type="transmembrane region" description="Helical" evidence="1">
    <location>
        <begin position="75"/>
        <end position="99"/>
    </location>
</feature>
<proteinExistence type="predicted"/>
<keyword evidence="1" id="KW-0472">Membrane</keyword>
<evidence type="ECO:0000256" key="1">
    <source>
        <dbReference type="SAM" id="Phobius"/>
    </source>
</evidence>
<reference evidence="2" key="2">
    <citation type="submission" date="2022-10" db="EMBL/GenBank/DDBJ databases">
        <authorList>
            <consortium name="ENA_rothamsted_submissions"/>
            <consortium name="culmorum"/>
            <person name="King R."/>
        </authorList>
    </citation>
    <scope>NUCLEOTIDE SEQUENCE</scope>
</reference>
<protein>
    <submittedName>
        <fullName evidence="2">Uncharacterized protein</fullName>
    </submittedName>
</protein>
<organism evidence="2 3">
    <name type="scientific">Chironomus riparius</name>
    <dbReference type="NCBI Taxonomy" id="315576"/>
    <lineage>
        <taxon>Eukaryota</taxon>
        <taxon>Metazoa</taxon>
        <taxon>Ecdysozoa</taxon>
        <taxon>Arthropoda</taxon>
        <taxon>Hexapoda</taxon>
        <taxon>Insecta</taxon>
        <taxon>Pterygota</taxon>
        <taxon>Neoptera</taxon>
        <taxon>Endopterygota</taxon>
        <taxon>Diptera</taxon>
        <taxon>Nematocera</taxon>
        <taxon>Chironomoidea</taxon>
        <taxon>Chironomidae</taxon>
        <taxon>Chironominae</taxon>
        <taxon>Chironomus</taxon>
    </lineage>
</organism>
<evidence type="ECO:0000313" key="2">
    <source>
        <dbReference type="EMBL" id="CAG9810584.1"/>
    </source>
</evidence>
<dbReference type="Proteomes" id="UP001153620">
    <property type="component" value="Chromosome 4"/>
</dbReference>
<sequence>MQEKLEFSKIPRFKSCLCCDLKSGNIFICRLEFLLTILGIVFVSFGGVGFFYAAINDVRFSDNEDGFIRTIFYEFNVISYGLFSVTLLTLMAVFSYYFLDGVKMNEPRNLLPYTFKNVFFGIILTAYGLCFLSPLFFLGVYFILLATFNYSLFDAISLENEEKLLKSLTSQQRTQNGKITPAIEISSNDQE</sequence>
<name>A0A9N9S891_9DIPT</name>
<evidence type="ECO:0000313" key="3">
    <source>
        <dbReference type="Proteomes" id="UP001153620"/>
    </source>
</evidence>
<reference evidence="2" key="1">
    <citation type="submission" date="2022-01" db="EMBL/GenBank/DDBJ databases">
        <authorList>
            <person name="King R."/>
        </authorList>
    </citation>
    <scope>NUCLEOTIDE SEQUENCE</scope>
</reference>
<feature type="transmembrane region" description="Helical" evidence="1">
    <location>
        <begin position="119"/>
        <end position="144"/>
    </location>
</feature>
<feature type="transmembrane region" description="Helical" evidence="1">
    <location>
        <begin position="33"/>
        <end position="55"/>
    </location>
</feature>
<keyword evidence="1" id="KW-0812">Transmembrane</keyword>
<keyword evidence="3" id="KW-1185">Reference proteome</keyword>